<dbReference type="AlphaFoldDB" id="A0AAN9Q6F3"/>
<reference evidence="1 2" key="1">
    <citation type="submission" date="2024-01" db="EMBL/GenBank/DDBJ databases">
        <title>The genomes of 5 underutilized Papilionoideae crops provide insights into root nodulation and disease resistanc.</title>
        <authorList>
            <person name="Jiang F."/>
        </authorList>
    </citation>
    <scope>NUCLEOTIDE SEQUENCE [LARGE SCALE GENOMIC DNA]</scope>
    <source>
        <strain evidence="1">LVBAO_FW01</strain>
        <tissue evidence="1">Leaves</tissue>
    </source>
</reference>
<protein>
    <submittedName>
        <fullName evidence="1">Uncharacterized protein</fullName>
    </submittedName>
</protein>
<evidence type="ECO:0000313" key="2">
    <source>
        <dbReference type="Proteomes" id="UP001367508"/>
    </source>
</evidence>
<dbReference type="EMBL" id="JAYMYQ010000006">
    <property type="protein sequence ID" value="KAK7323897.1"/>
    <property type="molecule type" value="Genomic_DNA"/>
</dbReference>
<name>A0AAN9Q6F3_CANGL</name>
<comment type="caution">
    <text evidence="1">The sequence shown here is derived from an EMBL/GenBank/DDBJ whole genome shotgun (WGS) entry which is preliminary data.</text>
</comment>
<keyword evidence="2" id="KW-1185">Reference proteome</keyword>
<dbReference type="Proteomes" id="UP001367508">
    <property type="component" value="Unassembled WGS sequence"/>
</dbReference>
<gene>
    <name evidence="1" type="ORF">VNO77_27399</name>
</gene>
<evidence type="ECO:0000313" key="1">
    <source>
        <dbReference type="EMBL" id="KAK7323897.1"/>
    </source>
</evidence>
<proteinExistence type="predicted"/>
<accession>A0AAN9Q6F3</accession>
<sequence length="93" mass="10031">MNMLKRVASGNGSSQRRMTKIFDLDRDFGSNIEEWSNGVVIGVVEYDLAEKGRLVITIGIAVKGVMVEGVIGGFDEIVAGEDEGGSEVQVERV</sequence>
<organism evidence="1 2">
    <name type="scientific">Canavalia gladiata</name>
    <name type="common">Sword bean</name>
    <name type="synonym">Dolichos gladiatus</name>
    <dbReference type="NCBI Taxonomy" id="3824"/>
    <lineage>
        <taxon>Eukaryota</taxon>
        <taxon>Viridiplantae</taxon>
        <taxon>Streptophyta</taxon>
        <taxon>Embryophyta</taxon>
        <taxon>Tracheophyta</taxon>
        <taxon>Spermatophyta</taxon>
        <taxon>Magnoliopsida</taxon>
        <taxon>eudicotyledons</taxon>
        <taxon>Gunneridae</taxon>
        <taxon>Pentapetalae</taxon>
        <taxon>rosids</taxon>
        <taxon>fabids</taxon>
        <taxon>Fabales</taxon>
        <taxon>Fabaceae</taxon>
        <taxon>Papilionoideae</taxon>
        <taxon>50 kb inversion clade</taxon>
        <taxon>NPAAA clade</taxon>
        <taxon>indigoferoid/millettioid clade</taxon>
        <taxon>Phaseoleae</taxon>
        <taxon>Canavalia</taxon>
    </lineage>
</organism>